<dbReference type="InterPro" id="IPR050951">
    <property type="entry name" value="Retrovirus_Pol_polyprotein"/>
</dbReference>
<gene>
    <name evidence="3" type="ORF">PR003_g25981</name>
</gene>
<evidence type="ECO:0000313" key="4">
    <source>
        <dbReference type="Proteomes" id="UP000434957"/>
    </source>
</evidence>
<feature type="domain" description="Integrase catalytic" evidence="2">
    <location>
        <begin position="1"/>
        <end position="119"/>
    </location>
</feature>
<protein>
    <recommendedName>
        <fullName evidence="5">Chromo domain-containing protein</fullName>
    </recommendedName>
</protein>
<dbReference type="Gene3D" id="2.40.50.40">
    <property type="match status" value="1"/>
</dbReference>
<dbReference type="AlphaFoldDB" id="A0A6A4CE83"/>
<accession>A0A6A4CE83</accession>
<dbReference type="SUPFAM" id="SSF53098">
    <property type="entry name" value="Ribonuclease H-like"/>
    <property type="match status" value="1"/>
</dbReference>
<dbReference type="PROSITE" id="PS50994">
    <property type="entry name" value="INTEGRASE"/>
    <property type="match status" value="1"/>
</dbReference>
<dbReference type="CDD" id="cd00024">
    <property type="entry name" value="CD_CSD"/>
    <property type="match status" value="1"/>
</dbReference>
<evidence type="ECO:0000259" key="1">
    <source>
        <dbReference type="PROSITE" id="PS50013"/>
    </source>
</evidence>
<dbReference type="SUPFAM" id="SSF54160">
    <property type="entry name" value="Chromo domain-like"/>
    <property type="match status" value="1"/>
</dbReference>
<sequence>MSLTTAQDVAEAYMECVFQRFGASQMIRHDRDPRFMSEVFARFREMLWSCQRATLAYRPQANGQQERSVQTVTRAIRAYVSEPDQSDWDDQVEKLMWALNTSFDATRLDTPFYLVHGWDPQSTVSAMLGSPPSGFDQKVAYEWRRKVQRQHEYAQAWAKDLQAEAKSKRSEAQTRIWKELSERLKKGFEVGDAVWLYLGRVQPGLTKKFAHLWHGPFRITEVTDDYRCKLKIEGSGYKLNPWVHVSRLKPRALFPDQPTDEVEVAEEDELDAALLPEDVFEPDEDRDVFEVETIQDIRWVKRPRTSRRVREYLVKWKGYSDSEWLPVSQLNCGALLYDFNKSARAQSRFRSMQSGDEPLSLALSRVSSELNCVCVL</sequence>
<dbReference type="GO" id="GO:0015074">
    <property type="term" value="P:DNA integration"/>
    <property type="evidence" value="ECO:0007669"/>
    <property type="project" value="InterPro"/>
</dbReference>
<dbReference type="Proteomes" id="UP000434957">
    <property type="component" value="Unassembled WGS sequence"/>
</dbReference>
<comment type="caution">
    <text evidence="3">The sequence shown here is derived from an EMBL/GenBank/DDBJ whole genome shotgun (WGS) entry which is preliminary data.</text>
</comment>
<dbReference type="InterPro" id="IPR016197">
    <property type="entry name" value="Chromo-like_dom_sf"/>
</dbReference>
<dbReference type="PROSITE" id="PS50013">
    <property type="entry name" value="CHROMO_2"/>
    <property type="match status" value="1"/>
</dbReference>
<evidence type="ECO:0000313" key="3">
    <source>
        <dbReference type="EMBL" id="KAE9287736.1"/>
    </source>
</evidence>
<dbReference type="InterPro" id="IPR036397">
    <property type="entry name" value="RNaseH_sf"/>
</dbReference>
<dbReference type="InterPro" id="IPR001584">
    <property type="entry name" value="Integrase_cat-core"/>
</dbReference>
<dbReference type="PANTHER" id="PTHR37984">
    <property type="entry name" value="PROTEIN CBG26694"/>
    <property type="match status" value="1"/>
</dbReference>
<dbReference type="InterPro" id="IPR000953">
    <property type="entry name" value="Chromo/chromo_shadow_dom"/>
</dbReference>
<dbReference type="EMBL" id="QXFT01003246">
    <property type="protein sequence ID" value="KAE9287736.1"/>
    <property type="molecule type" value="Genomic_DNA"/>
</dbReference>
<proteinExistence type="predicted"/>
<name>A0A6A4CE83_9STRA</name>
<dbReference type="PANTHER" id="PTHR37984:SF5">
    <property type="entry name" value="PROTEIN NYNRIN-LIKE"/>
    <property type="match status" value="1"/>
</dbReference>
<reference evidence="3 4" key="1">
    <citation type="submission" date="2018-08" db="EMBL/GenBank/DDBJ databases">
        <title>Genomic investigation of the strawberry pathogen Phytophthora fragariae indicates pathogenicity is determined by transcriptional variation in three key races.</title>
        <authorList>
            <person name="Adams T.M."/>
            <person name="Armitage A.D."/>
            <person name="Sobczyk M.K."/>
            <person name="Bates H.J."/>
            <person name="Dunwell J.M."/>
            <person name="Nellist C.F."/>
            <person name="Harrison R.J."/>
        </authorList>
    </citation>
    <scope>NUCLEOTIDE SEQUENCE [LARGE SCALE GENOMIC DNA]</scope>
    <source>
        <strain evidence="3 4">SCRP333</strain>
    </source>
</reference>
<keyword evidence="4" id="KW-1185">Reference proteome</keyword>
<organism evidence="3 4">
    <name type="scientific">Phytophthora rubi</name>
    <dbReference type="NCBI Taxonomy" id="129364"/>
    <lineage>
        <taxon>Eukaryota</taxon>
        <taxon>Sar</taxon>
        <taxon>Stramenopiles</taxon>
        <taxon>Oomycota</taxon>
        <taxon>Peronosporomycetes</taxon>
        <taxon>Peronosporales</taxon>
        <taxon>Peronosporaceae</taxon>
        <taxon>Phytophthora</taxon>
    </lineage>
</organism>
<evidence type="ECO:0008006" key="5">
    <source>
        <dbReference type="Google" id="ProtNLM"/>
    </source>
</evidence>
<evidence type="ECO:0000259" key="2">
    <source>
        <dbReference type="PROSITE" id="PS50994"/>
    </source>
</evidence>
<dbReference type="SMART" id="SM00298">
    <property type="entry name" value="CHROMO"/>
    <property type="match status" value="1"/>
</dbReference>
<dbReference type="Gene3D" id="3.30.420.10">
    <property type="entry name" value="Ribonuclease H-like superfamily/Ribonuclease H"/>
    <property type="match status" value="1"/>
</dbReference>
<dbReference type="InterPro" id="IPR012337">
    <property type="entry name" value="RNaseH-like_sf"/>
</dbReference>
<feature type="domain" description="Chromo" evidence="1">
    <location>
        <begin position="289"/>
        <end position="351"/>
    </location>
</feature>
<dbReference type="GO" id="GO:0003676">
    <property type="term" value="F:nucleic acid binding"/>
    <property type="evidence" value="ECO:0007669"/>
    <property type="project" value="InterPro"/>
</dbReference>